<gene>
    <name evidence="2" type="ORF">F8O01_11930</name>
</gene>
<organism evidence="2 3">
    <name type="scientific">Pseudoclavibacter chungangensis</name>
    <dbReference type="NCBI Taxonomy" id="587635"/>
    <lineage>
        <taxon>Bacteria</taxon>
        <taxon>Bacillati</taxon>
        <taxon>Actinomycetota</taxon>
        <taxon>Actinomycetes</taxon>
        <taxon>Micrococcales</taxon>
        <taxon>Microbacteriaceae</taxon>
        <taxon>Pseudoclavibacter</taxon>
    </lineage>
</organism>
<protein>
    <submittedName>
        <fullName evidence="2">Uncharacterized protein</fullName>
    </submittedName>
</protein>
<evidence type="ECO:0000313" key="3">
    <source>
        <dbReference type="Proteomes" id="UP000467240"/>
    </source>
</evidence>
<dbReference type="AlphaFoldDB" id="A0A7J5BPX4"/>
<dbReference type="Proteomes" id="UP000467240">
    <property type="component" value="Unassembled WGS sequence"/>
</dbReference>
<keyword evidence="3" id="KW-1185">Reference proteome</keyword>
<feature type="region of interest" description="Disordered" evidence="1">
    <location>
        <begin position="1"/>
        <end position="53"/>
    </location>
</feature>
<sequence length="141" mass="15539">MRQRPGRRGRTRRRPGGRVRRPRGRCTRGRPDRRRAGGCDGRSDERNHAARGGLGLAHLRGRCRVGGDRERRSGGVGGAVRHRGPCGQWHRRRHGRGRAAITSAEGTPRRAARSPPPDRRCAVHNVGHSHVPPPGLFVTSS</sequence>
<accession>A0A7J5BPX4</accession>
<name>A0A7J5BPX4_9MICO</name>
<evidence type="ECO:0000313" key="2">
    <source>
        <dbReference type="EMBL" id="KAB1655331.1"/>
    </source>
</evidence>
<reference evidence="2 3" key="1">
    <citation type="submission" date="2019-09" db="EMBL/GenBank/DDBJ databases">
        <title>Phylogeny of genus Pseudoclavibacter and closely related genus.</title>
        <authorList>
            <person name="Li Y."/>
        </authorList>
    </citation>
    <scope>NUCLEOTIDE SEQUENCE [LARGE SCALE GENOMIC DNA]</scope>
    <source>
        <strain evidence="2 3">DSM 23821</strain>
    </source>
</reference>
<evidence type="ECO:0000256" key="1">
    <source>
        <dbReference type="SAM" id="MobiDB-lite"/>
    </source>
</evidence>
<feature type="region of interest" description="Disordered" evidence="1">
    <location>
        <begin position="65"/>
        <end position="141"/>
    </location>
</feature>
<feature type="compositionally biased region" description="Basic residues" evidence="1">
    <location>
        <begin position="1"/>
        <end position="33"/>
    </location>
</feature>
<feature type="compositionally biased region" description="Basic residues" evidence="1">
    <location>
        <begin position="80"/>
        <end position="97"/>
    </location>
</feature>
<dbReference type="EMBL" id="WBJZ01000015">
    <property type="protein sequence ID" value="KAB1655331.1"/>
    <property type="molecule type" value="Genomic_DNA"/>
</dbReference>
<comment type="caution">
    <text evidence="2">The sequence shown here is derived from an EMBL/GenBank/DDBJ whole genome shotgun (WGS) entry which is preliminary data.</text>
</comment>
<feature type="compositionally biased region" description="Basic and acidic residues" evidence="1">
    <location>
        <begin position="34"/>
        <end position="48"/>
    </location>
</feature>
<proteinExistence type="predicted"/>